<evidence type="ECO:0000313" key="1">
    <source>
        <dbReference type="EMBL" id="MBF4691981.1"/>
    </source>
</evidence>
<dbReference type="SFLD" id="SFLDS00003">
    <property type="entry name" value="Haloacid_Dehalogenase"/>
    <property type="match status" value="1"/>
</dbReference>
<dbReference type="EMBL" id="JADKNH010000001">
    <property type="protein sequence ID" value="MBF4691981.1"/>
    <property type="molecule type" value="Genomic_DNA"/>
</dbReference>
<dbReference type="NCBIfam" id="TIGR01549">
    <property type="entry name" value="HAD-SF-IA-v1"/>
    <property type="match status" value="1"/>
</dbReference>
<accession>A0ABR9ZPS3</accession>
<dbReference type="InterPro" id="IPR023214">
    <property type="entry name" value="HAD_sf"/>
</dbReference>
<protein>
    <submittedName>
        <fullName evidence="1">HAD-IA family hydrolase</fullName>
    </submittedName>
</protein>
<sequence length="222" mass="25850">MTQINSRDTIIFDAGGVLFQIKAFRNSIVNRVLLSMGYDQTKIDIALERAKEIDNIYCNEADKIVSWSDEKEWLTQRYSKIVESIDPGNFELRDKLFLLAFDTFQYELYDETVDVLERLKMQYNLVVLSNATASLDWAFDLLDLRKYFSEVIISSYEKCAKPDPKLFEITLNKIKKQGHECLFIDDKVENVNTANELGILGFHLDRKHGATLRDFETMLKHL</sequence>
<dbReference type="InterPro" id="IPR006439">
    <property type="entry name" value="HAD-SF_hydro_IA"/>
</dbReference>
<reference evidence="1 2" key="1">
    <citation type="submission" date="2020-11" db="EMBL/GenBank/DDBJ databases">
        <title>Fusibacter basophilias sp. nov.</title>
        <authorList>
            <person name="Qiu D."/>
        </authorList>
    </citation>
    <scope>NUCLEOTIDE SEQUENCE [LARGE SCALE GENOMIC DNA]</scope>
    <source>
        <strain evidence="1 2">Q10-2</strain>
    </source>
</reference>
<dbReference type="SUPFAM" id="SSF56784">
    <property type="entry name" value="HAD-like"/>
    <property type="match status" value="1"/>
</dbReference>
<keyword evidence="1" id="KW-0378">Hydrolase</keyword>
<gene>
    <name evidence="1" type="ORF">ISU02_02570</name>
</gene>
<dbReference type="InterPro" id="IPR036412">
    <property type="entry name" value="HAD-like_sf"/>
</dbReference>
<evidence type="ECO:0000313" key="2">
    <source>
        <dbReference type="Proteomes" id="UP000614200"/>
    </source>
</evidence>
<dbReference type="PANTHER" id="PTHR43611">
    <property type="entry name" value="ALPHA-D-GLUCOSE 1-PHOSPHATE PHOSPHATASE"/>
    <property type="match status" value="1"/>
</dbReference>
<dbReference type="GO" id="GO:0016787">
    <property type="term" value="F:hydrolase activity"/>
    <property type="evidence" value="ECO:0007669"/>
    <property type="project" value="UniProtKB-KW"/>
</dbReference>
<dbReference type="RefSeq" id="WP_194700207.1">
    <property type="nucleotide sequence ID" value="NZ_JADKNH010000001.1"/>
</dbReference>
<organism evidence="1 2">
    <name type="scientific">Fusibacter ferrireducens</name>
    <dbReference type="NCBI Taxonomy" id="2785058"/>
    <lineage>
        <taxon>Bacteria</taxon>
        <taxon>Bacillati</taxon>
        <taxon>Bacillota</taxon>
        <taxon>Clostridia</taxon>
        <taxon>Eubacteriales</taxon>
        <taxon>Eubacteriales Family XII. Incertae Sedis</taxon>
        <taxon>Fusibacter</taxon>
    </lineage>
</organism>
<dbReference type="Gene3D" id="3.40.50.1000">
    <property type="entry name" value="HAD superfamily/HAD-like"/>
    <property type="match status" value="1"/>
</dbReference>
<dbReference type="NCBIfam" id="TIGR01509">
    <property type="entry name" value="HAD-SF-IA-v3"/>
    <property type="match status" value="1"/>
</dbReference>
<keyword evidence="2" id="KW-1185">Reference proteome</keyword>
<dbReference type="SFLD" id="SFLDG01129">
    <property type="entry name" value="C1.5:_HAD__Beta-PGM__Phosphata"/>
    <property type="match status" value="1"/>
</dbReference>
<name>A0ABR9ZPS3_9FIRM</name>
<dbReference type="PANTHER" id="PTHR43611:SF3">
    <property type="entry name" value="FLAVIN MONONUCLEOTIDE HYDROLASE 1, CHLOROPLATIC"/>
    <property type="match status" value="1"/>
</dbReference>
<dbReference type="Proteomes" id="UP000614200">
    <property type="component" value="Unassembled WGS sequence"/>
</dbReference>
<proteinExistence type="predicted"/>
<dbReference type="Pfam" id="PF00702">
    <property type="entry name" value="Hydrolase"/>
    <property type="match status" value="1"/>
</dbReference>
<comment type="caution">
    <text evidence="1">The sequence shown here is derived from an EMBL/GenBank/DDBJ whole genome shotgun (WGS) entry which is preliminary data.</text>
</comment>